<evidence type="ECO:0000313" key="3">
    <source>
        <dbReference type="EnsemblMetazoa" id="PHUM186750-PA"/>
    </source>
</evidence>
<dbReference type="CTD" id="8240031"/>
<accession>E0VGK3</accession>
<evidence type="ECO:0000313" key="4">
    <source>
        <dbReference type="Proteomes" id="UP000009046"/>
    </source>
</evidence>
<dbReference type="EMBL" id="AAZO01002168">
    <property type="status" value="NOT_ANNOTATED_CDS"/>
    <property type="molecule type" value="Genomic_DNA"/>
</dbReference>
<dbReference type="HOGENOM" id="CLU_726289_0_0_1"/>
<dbReference type="GeneID" id="8240031"/>
<name>E0VGK3_PEDHC</name>
<organism>
    <name type="scientific">Pediculus humanus subsp. corporis</name>
    <name type="common">Body louse</name>
    <dbReference type="NCBI Taxonomy" id="121224"/>
    <lineage>
        <taxon>Eukaryota</taxon>
        <taxon>Metazoa</taxon>
        <taxon>Ecdysozoa</taxon>
        <taxon>Arthropoda</taxon>
        <taxon>Hexapoda</taxon>
        <taxon>Insecta</taxon>
        <taxon>Pterygota</taxon>
        <taxon>Neoptera</taxon>
        <taxon>Paraneoptera</taxon>
        <taxon>Psocodea</taxon>
        <taxon>Troctomorpha</taxon>
        <taxon>Phthiraptera</taxon>
        <taxon>Anoplura</taxon>
        <taxon>Pediculidae</taxon>
        <taxon>Pediculus</taxon>
    </lineage>
</organism>
<sequence>MNKLKEETENIRNSYIHQINNRENEKKYNNKKTVEEEKILLLNGKRESPQKCFQDGKNDVLKFTMLLNKYNSDLGMRKNIKKWEDNDKCKKDVKYAMFFNKDVTRQSNFELPSSLTVKSLEPVKCVEKDVKKTTTFKSNNNNNNNNKRNDDGEPEMMKKFTSVKLSKTVNDLSQSNNLNSDLKNHSSLTLLPKIIKFGIKGVLKSKIPSLTSIETSLFAPKSPLQKFNYWDNWNSFSATQIDFDKHVNLQMSKSNNDNNNNNRRSVLKLKDDSVSASDSKLFVSEGEIKKQIKKCDKKSRGDSLKKDLVRKKQVQWKNEVDVIYFSSHLKTNGDKTGEVIGRVMEPLREEWEQQRKGFYGKLIPYHMEVHLKDHFISLLKI</sequence>
<reference evidence="3" key="3">
    <citation type="submission" date="2020-05" db="UniProtKB">
        <authorList>
            <consortium name="EnsemblMetazoa"/>
        </authorList>
    </citation>
    <scope>IDENTIFICATION</scope>
    <source>
        <strain evidence="3">USDA</strain>
    </source>
</reference>
<evidence type="ECO:0000313" key="2">
    <source>
        <dbReference type="EMBL" id="EEB12509.1"/>
    </source>
</evidence>
<dbReference type="InParanoid" id="E0VGK3"/>
<gene>
    <name evidence="3" type="primary">8240031</name>
    <name evidence="2" type="ORF">Phum_PHUM186750</name>
</gene>
<dbReference type="Proteomes" id="UP000009046">
    <property type="component" value="Unassembled WGS sequence"/>
</dbReference>
<proteinExistence type="predicted"/>
<keyword evidence="4" id="KW-1185">Reference proteome</keyword>
<dbReference type="AlphaFoldDB" id="E0VGK3"/>
<reference evidence="2" key="2">
    <citation type="submission" date="2007-04" db="EMBL/GenBank/DDBJ databases">
        <title>The genome of the human body louse.</title>
        <authorList>
            <consortium name="The Human Body Louse Genome Consortium"/>
            <person name="Kirkness E."/>
            <person name="Walenz B."/>
            <person name="Hass B."/>
            <person name="Bruggner R."/>
            <person name="Strausberg R."/>
        </authorList>
    </citation>
    <scope>NUCLEOTIDE SEQUENCE</scope>
    <source>
        <strain evidence="2">USDA</strain>
    </source>
</reference>
<evidence type="ECO:0000256" key="1">
    <source>
        <dbReference type="SAM" id="MobiDB-lite"/>
    </source>
</evidence>
<dbReference type="RefSeq" id="XP_002425247.1">
    <property type="nucleotide sequence ID" value="XM_002425202.1"/>
</dbReference>
<dbReference type="EMBL" id="DS235148">
    <property type="protein sequence ID" value="EEB12509.1"/>
    <property type="molecule type" value="Genomic_DNA"/>
</dbReference>
<dbReference type="KEGG" id="phu:Phum_PHUM186750"/>
<dbReference type="EnsemblMetazoa" id="PHUM186750-RA">
    <property type="protein sequence ID" value="PHUM186750-PA"/>
    <property type="gene ID" value="PHUM186750"/>
</dbReference>
<feature type="region of interest" description="Disordered" evidence="1">
    <location>
        <begin position="135"/>
        <end position="155"/>
    </location>
</feature>
<reference evidence="2" key="1">
    <citation type="submission" date="2007-04" db="EMBL/GenBank/DDBJ databases">
        <title>Annotation of Pediculus humanus corporis strain USDA.</title>
        <authorList>
            <person name="Kirkness E."/>
            <person name="Hannick L."/>
            <person name="Hass B."/>
            <person name="Bruggner R."/>
            <person name="Lawson D."/>
            <person name="Bidwell S."/>
            <person name="Joardar V."/>
            <person name="Caler E."/>
            <person name="Walenz B."/>
            <person name="Inman J."/>
            <person name="Schobel S."/>
            <person name="Galinsky K."/>
            <person name="Amedeo P."/>
            <person name="Strausberg R."/>
        </authorList>
    </citation>
    <scope>NUCLEOTIDE SEQUENCE</scope>
    <source>
        <strain evidence="2">USDA</strain>
    </source>
</reference>
<protein>
    <submittedName>
        <fullName evidence="2 3">Uncharacterized protein</fullName>
    </submittedName>
</protein>
<dbReference type="VEuPathDB" id="VectorBase:PHUM186750"/>